<dbReference type="CDD" id="cd00038">
    <property type="entry name" value="CAP_ED"/>
    <property type="match status" value="2"/>
</dbReference>
<dbReference type="GO" id="GO:0033554">
    <property type="term" value="P:cellular response to stress"/>
    <property type="evidence" value="ECO:0007669"/>
    <property type="project" value="UniProtKB-ARBA"/>
</dbReference>
<evidence type="ECO:0000313" key="7">
    <source>
        <dbReference type="Proteomes" id="UP000688137"/>
    </source>
</evidence>
<feature type="domain" description="Cyclic nucleotide-binding" evidence="5">
    <location>
        <begin position="216"/>
        <end position="315"/>
    </location>
</feature>
<comment type="caution">
    <text evidence="6">The sequence shown here is derived from an EMBL/GenBank/DDBJ whole genome shotgun (WGS) entry which is preliminary data.</text>
</comment>
<reference evidence="6" key="1">
    <citation type="submission" date="2021-01" db="EMBL/GenBank/DDBJ databases">
        <authorList>
            <consortium name="Genoscope - CEA"/>
            <person name="William W."/>
        </authorList>
    </citation>
    <scope>NUCLEOTIDE SEQUENCE</scope>
</reference>
<dbReference type="PROSITE" id="PS50042">
    <property type="entry name" value="CNMP_BINDING_3"/>
    <property type="match status" value="2"/>
</dbReference>
<dbReference type="GO" id="GO:0030552">
    <property type="term" value="F:cAMP binding"/>
    <property type="evidence" value="ECO:0007669"/>
    <property type="project" value="TreeGrafter"/>
</dbReference>
<gene>
    <name evidence="6" type="ORF">PPRIM_AZ9-3.1.T0330150</name>
</gene>
<dbReference type="InterPro" id="IPR012198">
    <property type="entry name" value="cAMP_dep_PK_reg_su"/>
</dbReference>
<protein>
    <recommendedName>
        <fullName evidence="1">cAMP-dependent protein kinase regulatory subunit</fullName>
    </recommendedName>
</protein>
<dbReference type="OMA" id="FHKAEYV"/>
<dbReference type="InterPro" id="IPR018488">
    <property type="entry name" value="cNMP-bd_CS"/>
</dbReference>
<dbReference type="PROSITE" id="PS00889">
    <property type="entry name" value="CNMP_BINDING_2"/>
    <property type="match status" value="1"/>
</dbReference>
<evidence type="ECO:0000256" key="2">
    <source>
        <dbReference type="ARBA" id="ARBA00022553"/>
    </source>
</evidence>
<dbReference type="FunFam" id="2.60.120.10:FF:000039">
    <property type="entry name" value="cAMP-dependent protein kinase regulatory subunit"/>
    <property type="match status" value="1"/>
</dbReference>
<evidence type="ECO:0000259" key="5">
    <source>
        <dbReference type="PROSITE" id="PS50042"/>
    </source>
</evidence>
<dbReference type="PIRSF" id="PIRSF000548">
    <property type="entry name" value="PK_regulatory"/>
    <property type="match status" value="1"/>
</dbReference>
<keyword evidence="3" id="KW-0677">Repeat</keyword>
<dbReference type="GO" id="GO:0034236">
    <property type="term" value="F:protein kinase A catalytic subunit binding"/>
    <property type="evidence" value="ECO:0007669"/>
    <property type="project" value="TreeGrafter"/>
</dbReference>
<keyword evidence="4" id="KW-0547">Nucleotide-binding</keyword>
<dbReference type="InterPro" id="IPR050503">
    <property type="entry name" value="cAMP-dep_PK_reg_su-like"/>
</dbReference>
<feature type="domain" description="Cyclic nucleotide-binding" evidence="5">
    <location>
        <begin position="92"/>
        <end position="212"/>
    </location>
</feature>
<dbReference type="PANTHER" id="PTHR11635:SF152">
    <property type="entry name" value="CAMP-DEPENDENT PROTEIN KINASE TYPE I REGULATORY SUBUNIT-RELATED"/>
    <property type="match status" value="1"/>
</dbReference>
<dbReference type="PROSITE" id="PS00888">
    <property type="entry name" value="CNMP_BINDING_1"/>
    <property type="match status" value="1"/>
</dbReference>
<name>A0A8S1L899_PARPR</name>
<sequence length="334" mass="38532">MNPQKVKNGPNFMQQVNKKKHVDCALSSNSESSDDEVDEIIAIKKDVQKQRFSVSAEAYGQFNKKENFKAKFIPKTKEQSERIKQRMQAGFMFSALNNKEIEIVVGAMEEKIFHKAEYVIKQGEEGNVLYVVDTGELDCFKNYGKGDIFLKTYYPGESFGELALLFQSPRAASIIVKSDKAILWQLDRETFNLIVKEASIKKRQQFETFLENWDLLKEIKDPYDKLKMSDALFEKQYKKGDVILQQGQKSNEIFILEQGKVSVNKNNQKLFELIKFGEYFGDQSIVSGTVESFTYVAEDEIKLMYIPKKSYSSTLKEIEGTLMKNIQTKYGKYL</sequence>
<dbReference type="GO" id="GO:0004862">
    <property type="term" value="F:cAMP-dependent protein kinase inhibitor activity"/>
    <property type="evidence" value="ECO:0007669"/>
    <property type="project" value="TreeGrafter"/>
</dbReference>
<organism evidence="6 7">
    <name type="scientific">Paramecium primaurelia</name>
    <dbReference type="NCBI Taxonomy" id="5886"/>
    <lineage>
        <taxon>Eukaryota</taxon>
        <taxon>Sar</taxon>
        <taxon>Alveolata</taxon>
        <taxon>Ciliophora</taxon>
        <taxon>Intramacronucleata</taxon>
        <taxon>Oligohymenophorea</taxon>
        <taxon>Peniculida</taxon>
        <taxon>Parameciidae</taxon>
        <taxon>Paramecium</taxon>
    </lineage>
</organism>
<dbReference type="GO" id="GO:0005952">
    <property type="term" value="C:cAMP-dependent protein kinase complex"/>
    <property type="evidence" value="ECO:0007669"/>
    <property type="project" value="InterPro"/>
</dbReference>
<evidence type="ECO:0000313" key="6">
    <source>
        <dbReference type="EMBL" id="CAD8062465.1"/>
    </source>
</evidence>
<dbReference type="AlphaFoldDB" id="A0A8S1L899"/>
<accession>A0A8S1L899</accession>
<evidence type="ECO:0000256" key="1">
    <source>
        <dbReference type="ARBA" id="ARBA00020355"/>
    </source>
</evidence>
<dbReference type="GO" id="GO:0005829">
    <property type="term" value="C:cytosol"/>
    <property type="evidence" value="ECO:0007669"/>
    <property type="project" value="TreeGrafter"/>
</dbReference>
<proteinExistence type="predicted"/>
<dbReference type="SMART" id="SM00100">
    <property type="entry name" value="cNMP"/>
    <property type="match status" value="2"/>
</dbReference>
<dbReference type="EMBL" id="CAJJDM010000032">
    <property type="protein sequence ID" value="CAD8062465.1"/>
    <property type="molecule type" value="Genomic_DNA"/>
</dbReference>
<keyword evidence="2" id="KW-0597">Phosphoprotein</keyword>
<dbReference type="InterPro" id="IPR000595">
    <property type="entry name" value="cNMP-bd_dom"/>
</dbReference>
<dbReference type="PANTHER" id="PTHR11635">
    <property type="entry name" value="CAMP-DEPENDENT PROTEIN KINASE REGULATORY CHAIN"/>
    <property type="match status" value="1"/>
</dbReference>
<dbReference type="Proteomes" id="UP000688137">
    <property type="component" value="Unassembled WGS sequence"/>
</dbReference>
<evidence type="ECO:0000256" key="4">
    <source>
        <dbReference type="ARBA" id="ARBA00022741"/>
    </source>
</evidence>
<dbReference type="Pfam" id="PF00027">
    <property type="entry name" value="cNMP_binding"/>
    <property type="match status" value="2"/>
</dbReference>
<evidence type="ECO:0000256" key="3">
    <source>
        <dbReference type="ARBA" id="ARBA00022737"/>
    </source>
</evidence>
<keyword evidence="7" id="KW-1185">Reference proteome</keyword>